<name>B7AUP2_9FIRM</name>
<protein>
    <recommendedName>
        <fullName evidence="5">ATP-grasp domain-containing protein</fullName>
    </recommendedName>
</protein>
<dbReference type="STRING" id="483218.BACPEC_02440"/>
<dbReference type="NCBIfam" id="NF009404">
    <property type="entry name" value="PRK12767.1-3"/>
    <property type="match status" value="1"/>
</dbReference>
<dbReference type="InterPro" id="IPR003806">
    <property type="entry name" value="ATP-grasp_PylC-type"/>
</dbReference>
<evidence type="ECO:0000313" key="6">
    <source>
        <dbReference type="EMBL" id="EEC55933.1"/>
    </source>
</evidence>
<evidence type="ECO:0000256" key="2">
    <source>
        <dbReference type="ARBA" id="ARBA00022741"/>
    </source>
</evidence>
<dbReference type="SUPFAM" id="SSF56059">
    <property type="entry name" value="Glutathione synthetase ATP-binding domain-like"/>
    <property type="match status" value="1"/>
</dbReference>
<organism evidence="6 7">
    <name type="scientific">[Bacteroides] pectinophilus ATCC 43243</name>
    <dbReference type="NCBI Taxonomy" id="483218"/>
    <lineage>
        <taxon>Bacteria</taxon>
        <taxon>Bacillati</taxon>
        <taxon>Bacillota</taxon>
        <taxon>Clostridia</taxon>
        <taxon>Eubacteriales</taxon>
    </lineage>
</organism>
<sequence length="345" mass="38802">MEISMNILLTSAGRRGYLVEFFKKALGGNGLVHAGNSSPVSPAFYYADRHVVTPLIYDDDYIPFLKRYCKENDIKLIVSLFDVDLMVLAKHREEFAAQGVTVVVSAPEVIDICNDKWNTYVFCRDNGFNVPATYRSLEDVKKALADGTINYPVMIKPRWGMGSIAVFEADNEQELDVFAEKVRRDIFNSYLKYESAVDEASCVLFQEKLCGQEYGLDVIHDLNGTQKLTVVRKKLAMRSGETDCASVVRYPEVEETGTRLGEALGHIGNLDMDVFVVDKVPYVLELNARFGGGYPFSHFAGVDLPKAIVKWIDGEDASEELTIKQYDRIAQKDIRLIDITFDGRD</sequence>
<keyword evidence="2 4" id="KW-0547">Nucleotide-binding</keyword>
<dbReference type="InterPro" id="IPR011761">
    <property type="entry name" value="ATP-grasp"/>
</dbReference>
<reference evidence="6 7" key="2">
    <citation type="submission" date="2008-11" db="EMBL/GenBank/DDBJ databases">
        <authorList>
            <person name="Fulton L."/>
            <person name="Clifton S."/>
            <person name="Fulton B."/>
            <person name="Xu J."/>
            <person name="Minx P."/>
            <person name="Pepin K.H."/>
            <person name="Johnson M."/>
            <person name="Bhonagiri V."/>
            <person name="Nash W.E."/>
            <person name="Mardis E.R."/>
            <person name="Wilson R.K."/>
        </authorList>
    </citation>
    <scope>NUCLEOTIDE SEQUENCE [LARGE SCALE GENOMIC DNA]</scope>
    <source>
        <strain evidence="6 7">ATCC 43243</strain>
    </source>
</reference>
<feature type="domain" description="ATP-grasp" evidence="5">
    <location>
        <begin position="120"/>
        <end position="313"/>
    </location>
</feature>
<dbReference type="EMBL" id="ABVQ01000037">
    <property type="protein sequence ID" value="EEC55933.1"/>
    <property type="molecule type" value="Genomic_DNA"/>
</dbReference>
<dbReference type="PROSITE" id="PS50975">
    <property type="entry name" value="ATP_GRASP"/>
    <property type="match status" value="1"/>
</dbReference>
<dbReference type="GO" id="GO:0046872">
    <property type="term" value="F:metal ion binding"/>
    <property type="evidence" value="ECO:0007669"/>
    <property type="project" value="InterPro"/>
</dbReference>
<proteinExistence type="predicted"/>
<dbReference type="Gene3D" id="3.30.1490.20">
    <property type="entry name" value="ATP-grasp fold, A domain"/>
    <property type="match status" value="1"/>
</dbReference>
<evidence type="ECO:0000313" key="7">
    <source>
        <dbReference type="Proteomes" id="UP000003136"/>
    </source>
</evidence>
<dbReference type="Pfam" id="PF21360">
    <property type="entry name" value="PylC-like_N"/>
    <property type="match status" value="1"/>
</dbReference>
<dbReference type="InterPro" id="IPR048764">
    <property type="entry name" value="PylC_N"/>
</dbReference>
<accession>B7AUP2</accession>
<dbReference type="Proteomes" id="UP000003136">
    <property type="component" value="Unassembled WGS sequence"/>
</dbReference>
<dbReference type="PANTHER" id="PTHR43585">
    <property type="entry name" value="FUMIPYRROLE BIOSYNTHESIS PROTEIN C"/>
    <property type="match status" value="1"/>
</dbReference>
<dbReference type="Gene3D" id="3.40.50.20">
    <property type="match status" value="1"/>
</dbReference>
<dbReference type="InterPro" id="IPR052032">
    <property type="entry name" value="ATP-dep_AA_Ligase"/>
</dbReference>
<dbReference type="GO" id="GO:0005524">
    <property type="term" value="F:ATP binding"/>
    <property type="evidence" value="ECO:0007669"/>
    <property type="project" value="UniProtKB-UniRule"/>
</dbReference>
<reference evidence="6 7" key="1">
    <citation type="submission" date="2008-11" db="EMBL/GenBank/DDBJ databases">
        <title>Draft genome sequence of Bacteroides pectinophilus (ATCC 43243).</title>
        <authorList>
            <person name="Sudarsanam P."/>
            <person name="Ley R."/>
            <person name="Guruge J."/>
            <person name="Turnbaugh P.J."/>
            <person name="Mahowald M."/>
            <person name="Liep D."/>
            <person name="Gordon J."/>
        </authorList>
    </citation>
    <scope>NUCLEOTIDE SEQUENCE [LARGE SCALE GENOMIC DNA]</scope>
    <source>
        <strain evidence="6 7">ATCC 43243</strain>
    </source>
</reference>
<evidence type="ECO:0000256" key="3">
    <source>
        <dbReference type="ARBA" id="ARBA00022840"/>
    </source>
</evidence>
<comment type="caution">
    <text evidence="6">The sequence shown here is derived from an EMBL/GenBank/DDBJ whole genome shotgun (WGS) entry which is preliminary data.</text>
</comment>
<dbReference type="GO" id="GO:0016874">
    <property type="term" value="F:ligase activity"/>
    <property type="evidence" value="ECO:0007669"/>
    <property type="project" value="UniProtKB-KW"/>
</dbReference>
<dbReference type="eggNOG" id="COG0189">
    <property type="taxonomic scope" value="Bacteria"/>
</dbReference>
<dbReference type="HOGENOM" id="CLU_052967_0_0_9"/>
<keyword evidence="3 4" id="KW-0067">ATP-binding</keyword>
<evidence type="ECO:0000256" key="4">
    <source>
        <dbReference type="PROSITE-ProRule" id="PRU00409"/>
    </source>
</evidence>
<keyword evidence="1" id="KW-0436">Ligase</keyword>
<dbReference type="AlphaFoldDB" id="B7AUP2"/>
<evidence type="ECO:0000259" key="5">
    <source>
        <dbReference type="PROSITE" id="PS50975"/>
    </source>
</evidence>
<dbReference type="Pfam" id="PF02655">
    <property type="entry name" value="ATP-grasp_3"/>
    <property type="match status" value="1"/>
</dbReference>
<keyword evidence="7" id="KW-1185">Reference proteome</keyword>
<dbReference type="Gene3D" id="3.30.470.20">
    <property type="entry name" value="ATP-grasp fold, B domain"/>
    <property type="match status" value="1"/>
</dbReference>
<gene>
    <name evidence="6" type="ORF">BACPEC_02440</name>
</gene>
<evidence type="ECO:0000256" key="1">
    <source>
        <dbReference type="ARBA" id="ARBA00022598"/>
    </source>
</evidence>
<dbReference type="PANTHER" id="PTHR43585:SF2">
    <property type="entry name" value="ATP-GRASP ENZYME FSQD"/>
    <property type="match status" value="1"/>
</dbReference>
<dbReference type="InterPro" id="IPR013815">
    <property type="entry name" value="ATP_grasp_subdomain_1"/>
</dbReference>